<feature type="active site" description="Acyl-thioester intermediate" evidence="3">
    <location>
        <position position="147"/>
    </location>
</feature>
<dbReference type="Pfam" id="PF02797">
    <property type="entry name" value="Chal_sti_synt_C"/>
    <property type="match status" value="1"/>
</dbReference>
<dbReference type="InterPro" id="IPR012328">
    <property type="entry name" value="Chalcone/stilbene_synt_C"/>
</dbReference>
<dbReference type="Proteomes" id="UP000031307">
    <property type="component" value="Unassembled WGS sequence"/>
</dbReference>
<name>A0A0C1E9C5_9BACT</name>
<dbReference type="AlphaFoldDB" id="A0A0C1E9C5"/>
<reference evidence="6 7" key="1">
    <citation type="journal article" date="2014" name="Mol. Biol. Evol.">
        <title>Massive expansion of Ubiquitination-related gene families within the Chlamydiae.</title>
        <authorList>
            <person name="Domman D."/>
            <person name="Collingro A."/>
            <person name="Lagkouvardos I."/>
            <person name="Gehre L."/>
            <person name="Weinmaier T."/>
            <person name="Rattei T."/>
            <person name="Subtil A."/>
            <person name="Horn M."/>
        </authorList>
    </citation>
    <scope>NUCLEOTIDE SEQUENCE [LARGE SCALE GENOMIC DNA]</scope>
    <source>
        <strain evidence="6 7">OEW1</strain>
    </source>
</reference>
<protein>
    <recommendedName>
        <fullName evidence="8">Chalcone synthase</fullName>
    </recommendedName>
</protein>
<evidence type="ECO:0008006" key="8">
    <source>
        <dbReference type="Google" id="ProtNLM"/>
    </source>
</evidence>
<evidence type="ECO:0000259" key="4">
    <source>
        <dbReference type="Pfam" id="PF00195"/>
    </source>
</evidence>
<evidence type="ECO:0000313" key="6">
    <source>
        <dbReference type="EMBL" id="KIA77787.1"/>
    </source>
</evidence>
<evidence type="ECO:0000256" key="1">
    <source>
        <dbReference type="ARBA" id="ARBA00005531"/>
    </source>
</evidence>
<proteinExistence type="inferred from homology"/>
<organism evidence="6 7">
    <name type="scientific">Parachlamydia acanthamoebae</name>
    <dbReference type="NCBI Taxonomy" id="83552"/>
    <lineage>
        <taxon>Bacteria</taxon>
        <taxon>Pseudomonadati</taxon>
        <taxon>Chlamydiota</taxon>
        <taxon>Chlamydiia</taxon>
        <taxon>Parachlamydiales</taxon>
        <taxon>Parachlamydiaceae</taxon>
        <taxon>Parachlamydia</taxon>
    </lineage>
</organism>
<comment type="caution">
    <text evidence="6">The sequence shown here is derived from an EMBL/GenBank/DDBJ whole genome shotgun (WGS) entry which is preliminary data.</text>
</comment>
<dbReference type="Pfam" id="PF00195">
    <property type="entry name" value="Chal_sti_synt_N"/>
    <property type="match status" value="1"/>
</dbReference>
<evidence type="ECO:0000256" key="3">
    <source>
        <dbReference type="PIRSR" id="PIRSR000451-1"/>
    </source>
</evidence>
<dbReference type="PATRIC" id="fig|83552.4.peg.1034"/>
<evidence type="ECO:0000256" key="2">
    <source>
        <dbReference type="ARBA" id="ARBA00022679"/>
    </source>
</evidence>
<dbReference type="PIRSF" id="PIRSF000451">
    <property type="entry name" value="PKS_III"/>
    <property type="match status" value="1"/>
</dbReference>
<dbReference type="PANTHER" id="PTHR11877">
    <property type="entry name" value="HYDROXYMETHYLGLUTARYL-COA SYNTHASE"/>
    <property type="match status" value="1"/>
</dbReference>
<dbReference type="Gene3D" id="3.40.47.10">
    <property type="match status" value="2"/>
</dbReference>
<evidence type="ECO:0000259" key="5">
    <source>
        <dbReference type="Pfam" id="PF02797"/>
    </source>
</evidence>
<dbReference type="InterPro" id="IPR001099">
    <property type="entry name" value="Chalcone/stilbene_synt_N"/>
</dbReference>
<dbReference type="EMBL" id="JSAM01000062">
    <property type="protein sequence ID" value="KIA77787.1"/>
    <property type="molecule type" value="Genomic_DNA"/>
</dbReference>
<dbReference type="InterPro" id="IPR011141">
    <property type="entry name" value="Polyketide_synthase_type-III"/>
</dbReference>
<accession>A0A0C1E9C5</accession>
<feature type="domain" description="Chalcone/stilbene synthase N-terminal" evidence="4">
    <location>
        <begin position="9"/>
        <end position="208"/>
    </location>
</feature>
<dbReference type="PANTHER" id="PTHR11877:SF46">
    <property type="entry name" value="TYPE III POLYKETIDE SYNTHASE A"/>
    <property type="match status" value="1"/>
</dbReference>
<comment type="similarity">
    <text evidence="1">Belongs to the thiolase-like superfamily. Chalcone/stilbene synthases family.</text>
</comment>
<gene>
    <name evidence="6" type="ORF">DB43_FS00280</name>
</gene>
<dbReference type="GO" id="GO:0030639">
    <property type="term" value="P:polyketide biosynthetic process"/>
    <property type="evidence" value="ECO:0007669"/>
    <property type="project" value="TreeGrafter"/>
</dbReference>
<dbReference type="SUPFAM" id="SSF53901">
    <property type="entry name" value="Thiolase-like"/>
    <property type="match status" value="2"/>
</dbReference>
<sequence>MSLLEIKMAYILSLATESPDYCFQQEVIAENMVKGLRLSSEQSENLRRLYRNSDIQTRYSVMQNFDSLYKEPTSKQRNEIYKEEAPKLAIKAAKKALVAWQKNPLEITHVISVSCTGMMAPGIEYYLIKELGLRPSVGRVGVNFMGCFGAFNGISVAKALAKENPKHRILLVCTELCSLHAQTDLSSDTLLANALFADGAAACIVGGEASENYLWEIVERSSLVLADSDHAMSWEVGNSGYFMKLSSRVPVFIKKHIVEFANGLLKQNCSFEECHWAIHPGGKAIIQAIEKECDLLPGQTTSSWETLKLYGNMSSATFLFVLEKSLKNRQKWTVGIGFGPGLSIEGLLMRS</sequence>
<evidence type="ECO:0000313" key="7">
    <source>
        <dbReference type="Proteomes" id="UP000031307"/>
    </source>
</evidence>
<feature type="domain" description="Chalcone/stilbene synthase C-terminal" evidence="5">
    <location>
        <begin position="221"/>
        <end position="351"/>
    </location>
</feature>
<keyword evidence="2" id="KW-0808">Transferase</keyword>
<dbReference type="InterPro" id="IPR016039">
    <property type="entry name" value="Thiolase-like"/>
</dbReference>
<dbReference type="GO" id="GO:0016747">
    <property type="term" value="F:acyltransferase activity, transferring groups other than amino-acyl groups"/>
    <property type="evidence" value="ECO:0007669"/>
    <property type="project" value="InterPro"/>
</dbReference>
<dbReference type="CDD" id="cd00831">
    <property type="entry name" value="CHS_like"/>
    <property type="match status" value="1"/>
</dbReference>